<dbReference type="PROSITE" id="PS01209">
    <property type="entry name" value="LDLRA_1"/>
    <property type="match status" value="1"/>
</dbReference>
<keyword evidence="8" id="KW-0675">Receptor</keyword>
<feature type="disulfide bond" evidence="10">
    <location>
        <begin position="50"/>
        <end position="68"/>
    </location>
</feature>
<reference evidence="11" key="2">
    <citation type="submission" date="2025-09" db="UniProtKB">
        <authorList>
            <consortium name="Ensembl"/>
        </authorList>
    </citation>
    <scope>IDENTIFICATION</scope>
</reference>
<evidence type="ECO:0000256" key="7">
    <source>
        <dbReference type="ARBA" id="ARBA00023157"/>
    </source>
</evidence>
<dbReference type="GO" id="GO:0043235">
    <property type="term" value="C:receptor complex"/>
    <property type="evidence" value="ECO:0007669"/>
    <property type="project" value="TreeGrafter"/>
</dbReference>
<dbReference type="GO" id="GO:0012505">
    <property type="term" value="C:endomembrane system"/>
    <property type="evidence" value="ECO:0007669"/>
    <property type="project" value="UniProtKB-SubCell"/>
</dbReference>
<reference evidence="11" key="1">
    <citation type="submission" date="2025-08" db="UniProtKB">
        <authorList>
            <consortium name="Ensembl"/>
        </authorList>
    </citation>
    <scope>IDENTIFICATION</scope>
</reference>
<dbReference type="InterPro" id="IPR002172">
    <property type="entry name" value="LDrepeatLR_classA_rpt"/>
</dbReference>
<evidence type="ECO:0000256" key="6">
    <source>
        <dbReference type="ARBA" id="ARBA00023136"/>
    </source>
</evidence>
<dbReference type="Ensembl" id="ENSSANT00000064432.1">
    <property type="protein sequence ID" value="ENSSANP00000060584.1"/>
    <property type="gene ID" value="ENSSANG00000030256.1"/>
</dbReference>
<dbReference type="FunFam" id="4.10.400.10:FF:000045">
    <property type="entry name" value="Low-density lipoprotein receptor-related protein 2"/>
    <property type="match status" value="2"/>
</dbReference>
<dbReference type="InterPro" id="IPR051221">
    <property type="entry name" value="LDLR-related"/>
</dbReference>
<feature type="disulfide bond" evidence="10">
    <location>
        <begin position="43"/>
        <end position="55"/>
    </location>
</feature>
<protein>
    <submittedName>
        <fullName evidence="11">Uncharacterized protein</fullName>
    </submittedName>
</protein>
<feature type="disulfide bond" evidence="10">
    <location>
        <begin position="121"/>
        <end position="133"/>
    </location>
</feature>
<keyword evidence="4" id="KW-0677">Repeat</keyword>
<evidence type="ECO:0000256" key="2">
    <source>
        <dbReference type="ARBA" id="ARBA00004308"/>
    </source>
</evidence>
<dbReference type="Pfam" id="PF00057">
    <property type="entry name" value="Ldl_recept_a"/>
    <property type="match status" value="3"/>
</dbReference>
<dbReference type="SUPFAM" id="SSF57424">
    <property type="entry name" value="LDL receptor-like module"/>
    <property type="match status" value="3"/>
</dbReference>
<dbReference type="SMART" id="SM00192">
    <property type="entry name" value="LDLa"/>
    <property type="match status" value="3"/>
</dbReference>
<dbReference type="PANTHER" id="PTHR22722">
    <property type="entry name" value="LOW-DENSITY LIPOPROTEIN RECEPTOR-RELATED PROTEIN 2-RELATED"/>
    <property type="match status" value="1"/>
</dbReference>
<keyword evidence="3" id="KW-0812">Transmembrane</keyword>
<evidence type="ECO:0000256" key="3">
    <source>
        <dbReference type="ARBA" id="ARBA00022692"/>
    </source>
</evidence>
<keyword evidence="5" id="KW-1133">Transmembrane helix</keyword>
<dbReference type="Proteomes" id="UP000472260">
    <property type="component" value="Unassembled WGS sequence"/>
</dbReference>
<dbReference type="InterPro" id="IPR023415">
    <property type="entry name" value="LDLR_class-A_CS"/>
</dbReference>
<dbReference type="Gene3D" id="4.10.400.10">
    <property type="entry name" value="Low-density Lipoprotein Receptor"/>
    <property type="match status" value="3"/>
</dbReference>
<evidence type="ECO:0000256" key="9">
    <source>
        <dbReference type="ARBA" id="ARBA00023180"/>
    </source>
</evidence>
<feature type="disulfide bond" evidence="10">
    <location>
        <begin position="128"/>
        <end position="146"/>
    </location>
</feature>
<keyword evidence="7 10" id="KW-1015">Disulfide bond</keyword>
<dbReference type="PROSITE" id="PS50068">
    <property type="entry name" value="LDLRA_2"/>
    <property type="match status" value="3"/>
</dbReference>
<feature type="disulfide bond" evidence="10">
    <location>
        <begin position="62"/>
        <end position="77"/>
    </location>
</feature>
<keyword evidence="6" id="KW-0472">Membrane</keyword>
<dbReference type="PRINTS" id="PR00261">
    <property type="entry name" value="LDLRECEPTOR"/>
</dbReference>
<evidence type="ECO:0000256" key="1">
    <source>
        <dbReference type="ARBA" id="ARBA00004167"/>
    </source>
</evidence>
<feature type="disulfide bond" evidence="10">
    <location>
        <begin position="140"/>
        <end position="155"/>
    </location>
</feature>
<name>A0A671PWG2_9TELE</name>
<accession>A0A671PWG2</accession>
<dbReference type="CDD" id="cd00112">
    <property type="entry name" value="LDLa"/>
    <property type="match status" value="3"/>
</dbReference>
<keyword evidence="9" id="KW-0325">Glycoprotein</keyword>
<evidence type="ECO:0000256" key="4">
    <source>
        <dbReference type="ARBA" id="ARBA00022737"/>
    </source>
</evidence>
<evidence type="ECO:0000313" key="11">
    <source>
        <dbReference type="Ensembl" id="ENSSANP00000060584.1"/>
    </source>
</evidence>
<comment type="caution">
    <text evidence="10">Lacks conserved residue(s) required for the propagation of feature annotation.</text>
</comment>
<comment type="subcellular location">
    <subcellularLocation>
        <location evidence="2">Endomembrane system</location>
    </subcellularLocation>
    <subcellularLocation>
        <location evidence="1">Membrane</location>
        <topology evidence="1">Single-pass membrane protein</topology>
    </subcellularLocation>
</comment>
<evidence type="ECO:0000256" key="8">
    <source>
        <dbReference type="ARBA" id="ARBA00023170"/>
    </source>
</evidence>
<evidence type="ECO:0000256" key="5">
    <source>
        <dbReference type="ARBA" id="ARBA00022989"/>
    </source>
</evidence>
<dbReference type="InterPro" id="IPR036055">
    <property type="entry name" value="LDL_receptor-like_sf"/>
</dbReference>
<dbReference type="GO" id="GO:0005886">
    <property type="term" value="C:plasma membrane"/>
    <property type="evidence" value="ECO:0007669"/>
    <property type="project" value="TreeGrafter"/>
</dbReference>
<sequence length="157" mass="16734">CLVSVIKPHVGYSCCSNCPSPFSKSLRTKELFLLSSFAGFPKCGTEQFVCNNGRCVPLNLRCDGVDECGDSSDEISCLNCTSGSFHCVAAARCVPSRSVCDGRPDCSDGADEQLNTCAPTCARSQFRCTNGRCVPNSGRCDNIKDCEDGSDEENCGI</sequence>
<dbReference type="AlphaFoldDB" id="A0A671PWG2"/>
<evidence type="ECO:0000256" key="10">
    <source>
        <dbReference type="PROSITE-ProRule" id="PRU00124"/>
    </source>
</evidence>
<evidence type="ECO:0000313" key="12">
    <source>
        <dbReference type="Proteomes" id="UP000472260"/>
    </source>
</evidence>
<organism evidence="11 12">
    <name type="scientific">Sinocyclocheilus anshuiensis</name>
    <dbReference type="NCBI Taxonomy" id="1608454"/>
    <lineage>
        <taxon>Eukaryota</taxon>
        <taxon>Metazoa</taxon>
        <taxon>Chordata</taxon>
        <taxon>Craniata</taxon>
        <taxon>Vertebrata</taxon>
        <taxon>Euteleostomi</taxon>
        <taxon>Actinopterygii</taxon>
        <taxon>Neopterygii</taxon>
        <taxon>Teleostei</taxon>
        <taxon>Ostariophysi</taxon>
        <taxon>Cypriniformes</taxon>
        <taxon>Cyprinidae</taxon>
        <taxon>Cyprininae</taxon>
        <taxon>Sinocyclocheilus</taxon>
    </lineage>
</organism>
<keyword evidence="12" id="KW-1185">Reference proteome</keyword>
<proteinExistence type="predicted"/>